<dbReference type="RefSeq" id="XP_002626485.1">
    <property type="nucleotide sequence ID" value="XM_002626439.1"/>
</dbReference>
<feature type="compositionally biased region" description="Basic and acidic residues" evidence="1">
    <location>
        <begin position="40"/>
        <end position="53"/>
    </location>
</feature>
<dbReference type="VEuPathDB" id="FungiDB:BDBG_02662"/>
<sequence>MRVREELFSEFSSNNHTGSYITVLIEGEGSVTTAVREVEKELDTDKPAGRRDNTSLQGTATTTAAAREVEEDVTMRAVLLQLIDTIISVFNLAFLAATEAAAAP</sequence>
<dbReference type="KEGG" id="bgh:BDBG_02662"/>
<organism evidence="2 3">
    <name type="scientific">Blastomyces gilchristii (strain SLH14081)</name>
    <name type="common">Blastomyces dermatitidis</name>
    <dbReference type="NCBI Taxonomy" id="559298"/>
    <lineage>
        <taxon>Eukaryota</taxon>
        <taxon>Fungi</taxon>
        <taxon>Dikarya</taxon>
        <taxon>Ascomycota</taxon>
        <taxon>Pezizomycotina</taxon>
        <taxon>Eurotiomycetes</taxon>
        <taxon>Eurotiomycetidae</taxon>
        <taxon>Onygenales</taxon>
        <taxon>Ajellomycetaceae</taxon>
        <taxon>Blastomyces</taxon>
    </lineage>
</organism>
<dbReference type="GeneID" id="8506148"/>
<evidence type="ECO:0000313" key="3">
    <source>
        <dbReference type="Proteomes" id="UP000002038"/>
    </source>
</evidence>
<feature type="region of interest" description="Disordered" evidence="1">
    <location>
        <begin position="40"/>
        <end position="63"/>
    </location>
</feature>
<dbReference type="AlphaFoldDB" id="A0A179UFE9"/>
<evidence type="ECO:0000256" key="1">
    <source>
        <dbReference type="SAM" id="MobiDB-lite"/>
    </source>
</evidence>
<gene>
    <name evidence="2" type="ORF">BDBG_02662</name>
</gene>
<dbReference type="Proteomes" id="UP000002038">
    <property type="component" value="Unassembled WGS sequence"/>
</dbReference>
<proteinExistence type="predicted"/>
<protein>
    <submittedName>
        <fullName evidence="2">Uncharacterized protein</fullName>
    </submittedName>
</protein>
<name>A0A179UFE9_BLAGS</name>
<evidence type="ECO:0000313" key="2">
    <source>
        <dbReference type="EMBL" id="OAT06473.1"/>
    </source>
</evidence>
<accession>A0A179UFE9</accession>
<keyword evidence="3" id="KW-1185">Reference proteome</keyword>
<reference evidence="3" key="1">
    <citation type="journal article" date="2015" name="PLoS Genet.">
        <title>The dynamic genome and transcriptome of the human fungal pathogen Blastomyces and close relative Emmonsia.</title>
        <authorList>
            <person name="Munoz J.F."/>
            <person name="Gauthier G.M."/>
            <person name="Desjardins C.A."/>
            <person name="Gallo J.E."/>
            <person name="Holder J."/>
            <person name="Sullivan T.D."/>
            <person name="Marty A.J."/>
            <person name="Carmen J.C."/>
            <person name="Chen Z."/>
            <person name="Ding L."/>
            <person name="Gujja S."/>
            <person name="Magrini V."/>
            <person name="Misas E."/>
            <person name="Mitreva M."/>
            <person name="Priest M."/>
            <person name="Saif S."/>
            <person name="Whiston E.A."/>
            <person name="Young S."/>
            <person name="Zeng Q."/>
            <person name="Goldman W.E."/>
            <person name="Mardis E.R."/>
            <person name="Taylor J.W."/>
            <person name="McEwen J.G."/>
            <person name="Clay O.K."/>
            <person name="Klein B.S."/>
            <person name="Cuomo C.A."/>
        </authorList>
    </citation>
    <scope>NUCLEOTIDE SEQUENCE [LARGE SCALE GENOMIC DNA]</scope>
    <source>
        <strain evidence="3">SLH14081</strain>
    </source>
</reference>
<dbReference type="EMBL" id="GG657451">
    <property type="protein sequence ID" value="OAT06473.1"/>
    <property type="molecule type" value="Genomic_DNA"/>
</dbReference>